<dbReference type="InterPro" id="IPR014729">
    <property type="entry name" value="Rossmann-like_a/b/a_fold"/>
</dbReference>
<dbReference type="GO" id="GO:0004140">
    <property type="term" value="F:dephospho-CoA kinase activity"/>
    <property type="evidence" value="ECO:0007669"/>
    <property type="project" value="TreeGrafter"/>
</dbReference>
<dbReference type="EC" id="2.7.7.3" evidence="1"/>
<dbReference type="GO" id="GO:0015937">
    <property type="term" value="P:coenzyme A biosynthetic process"/>
    <property type="evidence" value="ECO:0007669"/>
    <property type="project" value="TreeGrafter"/>
</dbReference>
<accession>A0AAF0DLZ6</accession>
<keyword evidence="1" id="KW-0548">Nucleotidyltransferase</keyword>
<protein>
    <submittedName>
        <fullName evidence="1">Phosphopantetheine adenylyltransferase</fullName>
        <ecNumber evidence="1">2.7.7.3</ecNumber>
    </submittedName>
</protein>
<proteinExistence type="predicted"/>
<dbReference type="PANTHER" id="PTHR10695">
    <property type="entry name" value="DEPHOSPHO-COA KINASE-RELATED"/>
    <property type="match status" value="1"/>
</dbReference>
<dbReference type="EMBL" id="CP120629">
    <property type="protein sequence ID" value="WEW59225.1"/>
    <property type="molecule type" value="Genomic_DNA"/>
</dbReference>
<gene>
    <name evidence="1" type="ORF">PRK78_004694</name>
</gene>
<sequence length="415" mass="45573">MPSSDDNFLRREALLFLPGAAFPSFASLKSVYEPAICTVLSALSSSVRGTTRSAILDIAVAVSDLPAPDPQLRIRSFDSLQRLLANTYRLVGVSSVKQSIDLDSPGGIDARVFFVKHHEKPIELQRLESPQIGPVVSLASLAASGFSWECVYSIDSPQGDALLLAFKEAREQISPLGKRISFQKLPATLDIEPLDLSIETGTKHFTPHYSVAVGGTFDHLHTGHKLLLTATVLALDPYVGQSPQKRRIVTIGITGDEMLVNKKYSEFLESWEERWRGVWAFLQSIVTFSSDCAQIKFERLSNPGPNGKRVIVSIGANLEFRIVQISDPFGPTITDEDITALVVSKETRSGGKSVNDEREKNGWAKLEVFEVDVLDMSEEAEGAKGDASAETFESKISSTEIRRHRMKLAKSSHSL</sequence>
<evidence type="ECO:0000313" key="2">
    <source>
        <dbReference type="Proteomes" id="UP001219355"/>
    </source>
</evidence>
<reference evidence="1" key="1">
    <citation type="submission" date="2023-03" db="EMBL/GenBank/DDBJ databases">
        <title>Emydomyces testavorans Genome Sequence.</title>
        <authorList>
            <person name="Hoyer L."/>
        </authorList>
    </citation>
    <scope>NUCLEOTIDE SEQUENCE</scope>
    <source>
        <strain evidence="1">16-2883</strain>
    </source>
</reference>
<name>A0AAF0DLZ6_9EURO</name>
<dbReference type="Gene3D" id="3.40.50.620">
    <property type="entry name" value="HUPs"/>
    <property type="match status" value="1"/>
</dbReference>
<dbReference type="PANTHER" id="PTHR10695:SF46">
    <property type="entry name" value="BIFUNCTIONAL COENZYME A SYNTHASE-RELATED"/>
    <property type="match status" value="1"/>
</dbReference>
<evidence type="ECO:0000313" key="1">
    <source>
        <dbReference type="EMBL" id="WEW59225.1"/>
    </source>
</evidence>
<dbReference type="AlphaFoldDB" id="A0AAF0DLZ6"/>
<dbReference type="GO" id="GO:0004595">
    <property type="term" value="F:pantetheine-phosphate adenylyltransferase activity"/>
    <property type="evidence" value="ECO:0007669"/>
    <property type="project" value="UniProtKB-EC"/>
</dbReference>
<keyword evidence="2" id="KW-1185">Reference proteome</keyword>
<organism evidence="1 2">
    <name type="scientific">Emydomyces testavorans</name>
    <dbReference type="NCBI Taxonomy" id="2070801"/>
    <lineage>
        <taxon>Eukaryota</taxon>
        <taxon>Fungi</taxon>
        <taxon>Dikarya</taxon>
        <taxon>Ascomycota</taxon>
        <taxon>Pezizomycotina</taxon>
        <taxon>Eurotiomycetes</taxon>
        <taxon>Eurotiomycetidae</taxon>
        <taxon>Onygenales</taxon>
        <taxon>Nannizziopsiaceae</taxon>
        <taxon>Emydomyces</taxon>
    </lineage>
</organism>
<dbReference type="Proteomes" id="UP001219355">
    <property type="component" value="Chromosome 3"/>
</dbReference>
<keyword evidence="1" id="KW-0808">Transferase</keyword>
<dbReference type="SUPFAM" id="SSF52374">
    <property type="entry name" value="Nucleotidylyl transferase"/>
    <property type="match status" value="1"/>
</dbReference>